<gene>
    <name evidence="1" type="ORF">FLX08_09670</name>
</gene>
<dbReference type="RefSeq" id="WP_208761361.1">
    <property type="nucleotide sequence ID" value="NZ_VIRM01000009.1"/>
</dbReference>
<proteinExistence type="predicted"/>
<evidence type="ECO:0000313" key="2">
    <source>
        <dbReference type="Proteomes" id="UP000316541"/>
    </source>
</evidence>
<dbReference type="AlphaFoldDB" id="A0A544YYK7"/>
<dbReference type="Proteomes" id="UP000316541">
    <property type="component" value="Unassembled WGS sequence"/>
</dbReference>
<comment type="caution">
    <text evidence="1">The sequence shown here is derived from an EMBL/GenBank/DDBJ whole genome shotgun (WGS) entry which is preliminary data.</text>
</comment>
<dbReference type="EMBL" id="VIRM01000009">
    <property type="protein sequence ID" value="TQS21853.1"/>
    <property type="molecule type" value="Genomic_DNA"/>
</dbReference>
<sequence length="145" mass="15665">MDIDRCRDRWLASGIPAGEIDRVADFGVRWGGLALPPAPHYDGGPCVLCPDTPEGSPADGWWFEAGIQRTAVPYSFIGPGGEFGVYGSRWVPLHATVEGWVESVALTYHASSYAKKIVKVTADEVEAIRLEEHEPVLEVAGLADS</sequence>
<evidence type="ECO:0000313" key="1">
    <source>
        <dbReference type="EMBL" id="TQS21853.1"/>
    </source>
</evidence>
<accession>A0A544YYK7</accession>
<protein>
    <submittedName>
        <fullName evidence="1">Uncharacterized protein</fullName>
    </submittedName>
</protein>
<organism evidence="1 2">
    <name type="scientific">Microbispora hainanensis</name>
    <dbReference type="NCBI Taxonomy" id="568844"/>
    <lineage>
        <taxon>Bacteria</taxon>
        <taxon>Bacillati</taxon>
        <taxon>Actinomycetota</taxon>
        <taxon>Actinomycetes</taxon>
        <taxon>Streptosporangiales</taxon>
        <taxon>Streptosporangiaceae</taxon>
        <taxon>Microbispora</taxon>
    </lineage>
</organism>
<name>A0A544YYK7_9ACTN</name>
<reference evidence="1 2" key="1">
    <citation type="submission" date="2019-07" db="EMBL/GenBank/DDBJ databases">
        <title>Microbispora hainanensis DSM 45428.</title>
        <authorList>
            <person name="Thawai C."/>
        </authorList>
    </citation>
    <scope>NUCLEOTIDE SEQUENCE [LARGE SCALE GENOMIC DNA]</scope>
    <source>
        <strain evidence="1 2">DSM 45428</strain>
    </source>
</reference>